<proteinExistence type="predicted"/>
<dbReference type="RefSeq" id="WP_201647191.1">
    <property type="nucleotide sequence ID" value="NZ_CAJHCS010000001.1"/>
</dbReference>
<organism evidence="1 2">
    <name type="scientific">Paraburkholderia sabiae</name>
    <dbReference type="NCBI Taxonomy" id="273251"/>
    <lineage>
        <taxon>Bacteria</taxon>
        <taxon>Pseudomonadati</taxon>
        <taxon>Pseudomonadota</taxon>
        <taxon>Betaproteobacteria</taxon>
        <taxon>Burkholderiales</taxon>
        <taxon>Burkholderiaceae</taxon>
        <taxon>Paraburkholderia</taxon>
    </lineage>
</organism>
<comment type="caution">
    <text evidence="1">The sequence shown here is derived from an EMBL/GenBank/DDBJ whole genome shotgun (WGS) entry which is preliminary data.</text>
</comment>
<accession>A0ABU9Q9H5</accession>
<dbReference type="EMBL" id="JAZHGC010000007">
    <property type="protein sequence ID" value="MEM5286070.1"/>
    <property type="molecule type" value="Genomic_DNA"/>
</dbReference>
<dbReference type="Proteomes" id="UP001494588">
    <property type="component" value="Unassembled WGS sequence"/>
</dbReference>
<reference evidence="1 2" key="1">
    <citation type="submission" date="2024-01" db="EMBL/GenBank/DDBJ databases">
        <title>The diversity of rhizobia nodulating Mimosa spp. in eleven states of Brazil covering several biomes is determined by host plant, location, and edaphic factors.</title>
        <authorList>
            <person name="Rouws L."/>
            <person name="Barauna A."/>
            <person name="Beukes C."/>
            <person name="De Faria S.M."/>
            <person name="Gross E."/>
            <person name="Dos Reis Junior F.B."/>
            <person name="Simon M."/>
            <person name="Maluk M."/>
            <person name="Odee D.W."/>
            <person name="Kenicer G."/>
            <person name="Young J.P.W."/>
            <person name="Reis V.M."/>
            <person name="Zilli J."/>
            <person name="James E.K."/>
        </authorList>
    </citation>
    <scope>NUCLEOTIDE SEQUENCE [LARGE SCALE GENOMIC DNA]</scope>
    <source>
        <strain evidence="1 2">JPY77</strain>
    </source>
</reference>
<gene>
    <name evidence="1" type="ORF">V4C55_10130</name>
</gene>
<protein>
    <recommendedName>
        <fullName evidence="3">KTSC domain-containing protein</fullName>
    </recommendedName>
</protein>
<evidence type="ECO:0000313" key="1">
    <source>
        <dbReference type="EMBL" id="MEM5286070.1"/>
    </source>
</evidence>
<keyword evidence="2" id="KW-1185">Reference proteome</keyword>
<sequence length="94" mass="10647">MSQPPKKETPSSGLILEEGKFYRNRLGDVVEVRLAYPGEEFCFEQVNDVPLRYRANGTFSSHDTDPTAALNLVEEVPAMDWAEISSKMRNPPKF</sequence>
<evidence type="ECO:0000313" key="2">
    <source>
        <dbReference type="Proteomes" id="UP001494588"/>
    </source>
</evidence>
<name>A0ABU9Q9H5_9BURK</name>
<evidence type="ECO:0008006" key="3">
    <source>
        <dbReference type="Google" id="ProtNLM"/>
    </source>
</evidence>